<keyword evidence="4 6" id="KW-0472">Membrane</keyword>
<dbReference type="EMBL" id="DUZY01000007">
    <property type="protein sequence ID" value="DAD44711.1"/>
    <property type="molecule type" value="Genomic_DNA"/>
</dbReference>
<comment type="caution">
    <text evidence="8">The sequence shown here is derived from an EMBL/GenBank/DDBJ whole genome shotgun (WGS) entry which is preliminary data.</text>
</comment>
<sequence length="253" mass="28324">MSERGETVYYSPIPHSPPPPEPRYQPPHNMSERGETVYYSPIPHSPPPPEPRYQPPPPPQQNYIVLPLCFPPSRLRVLRRRLIGFGALLLVAAVIYVIWPSDPDLKIVRVGLSHFHVRTSPTVCFDISMALTIKVRNKDLFFLNYSSIVVSIGYRGKQLGFVTSDGGLVRARGSSYVNATLLLDGIEVFHDMLPLLEDLARGSIAFDTITEVQGQLGFLFFFDIPLKVIANPSFLFDSYGLASECCNCFILSL</sequence>
<keyword evidence="9" id="KW-1185">Reference proteome</keyword>
<evidence type="ECO:0000256" key="6">
    <source>
        <dbReference type="SAM" id="Phobius"/>
    </source>
</evidence>
<evidence type="ECO:0000259" key="7">
    <source>
        <dbReference type="Pfam" id="PF03168"/>
    </source>
</evidence>
<accession>A0A822ZMG3</accession>
<feature type="domain" description="Late embryogenesis abundant protein LEA-2 subgroup" evidence="7">
    <location>
        <begin position="132"/>
        <end position="228"/>
    </location>
</feature>
<keyword evidence="3 6" id="KW-1133">Transmembrane helix</keyword>
<feature type="region of interest" description="Disordered" evidence="5">
    <location>
        <begin position="1"/>
        <end position="57"/>
    </location>
</feature>
<organism evidence="8 9">
    <name type="scientific">Nelumbo nucifera</name>
    <name type="common">Sacred lotus</name>
    <dbReference type="NCBI Taxonomy" id="4432"/>
    <lineage>
        <taxon>Eukaryota</taxon>
        <taxon>Viridiplantae</taxon>
        <taxon>Streptophyta</taxon>
        <taxon>Embryophyta</taxon>
        <taxon>Tracheophyta</taxon>
        <taxon>Spermatophyta</taxon>
        <taxon>Magnoliopsida</taxon>
        <taxon>Proteales</taxon>
        <taxon>Nelumbonaceae</taxon>
        <taxon>Nelumbo</taxon>
    </lineage>
</organism>
<evidence type="ECO:0000256" key="1">
    <source>
        <dbReference type="ARBA" id="ARBA00004167"/>
    </source>
</evidence>
<dbReference type="Pfam" id="PF03168">
    <property type="entry name" value="LEA_2"/>
    <property type="match status" value="1"/>
</dbReference>
<dbReference type="AlphaFoldDB" id="A0A822ZMG3"/>
<feature type="compositionally biased region" description="Pro residues" evidence="5">
    <location>
        <begin position="43"/>
        <end position="57"/>
    </location>
</feature>
<gene>
    <name evidence="8" type="ORF">HUJ06_002941</name>
</gene>
<evidence type="ECO:0000256" key="3">
    <source>
        <dbReference type="ARBA" id="ARBA00022989"/>
    </source>
</evidence>
<dbReference type="PANTHER" id="PTHR31234">
    <property type="entry name" value="LATE EMBRYOGENESIS ABUNDANT (LEA) HYDROXYPROLINE-RICH GLYCOPROTEIN FAMILY"/>
    <property type="match status" value="1"/>
</dbReference>
<proteinExistence type="predicted"/>
<dbReference type="GO" id="GO:0016020">
    <property type="term" value="C:membrane"/>
    <property type="evidence" value="ECO:0007669"/>
    <property type="project" value="UniProtKB-SubCell"/>
</dbReference>
<feature type="transmembrane region" description="Helical" evidence="6">
    <location>
        <begin position="82"/>
        <end position="99"/>
    </location>
</feature>
<comment type="subcellular location">
    <subcellularLocation>
        <location evidence="1">Membrane</location>
        <topology evidence="1">Single-pass membrane protein</topology>
    </subcellularLocation>
</comment>
<dbReference type="GO" id="GO:0098542">
    <property type="term" value="P:defense response to other organism"/>
    <property type="evidence" value="ECO:0007669"/>
    <property type="project" value="InterPro"/>
</dbReference>
<reference evidence="8 9" key="1">
    <citation type="journal article" date="2020" name="Mol. Biol. Evol.">
        <title>Distinct Expression and Methylation Patterns for Genes with Different Fates following a Single Whole-Genome Duplication in Flowering Plants.</title>
        <authorList>
            <person name="Shi T."/>
            <person name="Rahmani R.S."/>
            <person name="Gugger P.F."/>
            <person name="Wang M."/>
            <person name="Li H."/>
            <person name="Zhang Y."/>
            <person name="Li Z."/>
            <person name="Wang Q."/>
            <person name="Van de Peer Y."/>
            <person name="Marchal K."/>
            <person name="Chen J."/>
        </authorList>
    </citation>
    <scope>NUCLEOTIDE SEQUENCE [LARGE SCALE GENOMIC DNA]</scope>
    <source>
        <tissue evidence="8">Leaf</tissue>
    </source>
</reference>
<keyword evidence="2 6" id="KW-0812">Transmembrane</keyword>
<dbReference type="InterPro" id="IPR004864">
    <property type="entry name" value="LEA_2"/>
</dbReference>
<name>A0A822ZMG3_NELNU</name>
<evidence type="ECO:0000313" key="8">
    <source>
        <dbReference type="EMBL" id="DAD44711.1"/>
    </source>
</evidence>
<evidence type="ECO:0000256" key="2">
    <source>
        <dbReference type="ARBA" id="ARBA00022692"/>
    </source>
</evidence>
<evidence type="ECO:0000256" key="4">
    <source>
        <dbReference type="ARBA" id="ARBA00023136"/>
    </source>
</evidence>
<protein>
    <recommendedName>
        <fullName evidence="7">Late embryogenesis abundant protein LEA-2 subgroup domain-containing protein</fullName>
    </recommendedName>
</protein>
<dbReference type="PANTHER" id="PTHR31234:SF4">
    <property type="entry name" value="EXPRESSED PROTEIN"/>
    <property type="match status" value="1"/>
</dbReference>
<dbReference type="Proteomes" id="UP000607653">
    <property type="component" value="Unassembled WGS sequence"/>
</dbReference>
<feature type="compositionally biased region" description="Pro residues" evidence="5">
    <location>
        <begin position="14"/>
        <end position="25"/>
    </location>
</feature>
<evidence type="ECO:0000313" key="9">
    <source>
        <dbReference type="Proteomes" id="UP000607653"/>
    </source>
</evidence>
<dbReference type="InterPro" id="IPR044839">
    <property type="entry name" value="NDR1-like"/>
</dbReference>
<evidence type="ECO:0000256" key="5">
    <source>
        <dbReference type="SAM" id="MobiDB-lite"/>
    </source>
</evidence>